<dbReference type="PANTHER" id="PTHR18901:SF38">
    <property type="entry name" value="PSEUDOURIDINE-5'-PHOSPHATASE"/>
    <property type="match status" value="1"/>
</dbReference>
<gene>
    <name evidence="1" type="primary">yhcW</name>
    <name evidence="1" type="ORF">Afe05nite_11210</name>
</gene>
<dbReference type="InterPro" id="IPR023214">
    <property type="entry name" value="HAD_sf"/>
</dbReference>
<dbReference type="NCBIfam" id="TIGR01509">
    <property type="entry name" value="HAD-SF-IA-v3"/>
    <property type="match status" value="1"/>
</dbReference>
<dbReference type="EMBL" id="BOMM01000008">
    <property type="protein sequence ID" value="GIE09281.1"/>
    <property type="molecule type" value="Genomic_DNA"/>
</dbReference>
<dbReference type="Gene3D" id="3.40.50.1000">
    <property type="entry name" value="HAD superfamily/HAD-like"/>
    <property type="match status" value="1"/>
</dbReference>
<evidence type="ECO:0008006" key="3">
    <source>
        <dbReference type="Google" id="ProtNLM"/>
    </source>
</evidence>
<dbReference type="SFLD" id="SFLDS00003">
    <property type="entry name" value="Haloacid_Dehalogenase"/>
    <property type="match status" value="1"/>
</dbReference>
<dbReference type="PANTHER" id="PTHR18901">
    <property type="entry name" value="2-DEOXYGLUCOSE-6-PHOSPHATE PHOSPHATASE 2"/>
    <property type="match status" value="1"/>
</dbReference>
<evidence type="ECO:0000313" key="2">
    <source>
        <dbReference type="Proteomes" id="UP000598174"/>
    </source>
</evidence>
<comment type="caution">
    <text evidence="1">The sequence shown here is derived from an EMBL/GenBank/DDBJ whole genome shotgun (WGS) entry which is preliminary data.</text>
</comment>
<reference evidence="1" key="1">
    <citation type="submission" date="2021-01" db="EMBL/GenBank/DDBJ databases">
        <title>Whole genome shotgun sequence of Actinoplanes ferrugineus NBRC 15555.</title>
        <authorList>
            <person name="Komaki H."/>
            <person name="Tamura T."/>
        </authorList>
    </citation>
    <scope>NUCLEOTIDE SEQUENCE</scope>
    <source>
        <strain evidence="1">NBRC 15555</strain>
    </source>
</reference>
<dbReference type="AlphaFoldDB" id="A0A919IUH7"/>
<dbReference type="InterPro" id="IPR023198">
    <property type="entry name" value="PGP-like_dom2"/>
</dbReference>
<dbReference type="Pfam" id="PF00702">
    <property type="entry name" value="Hydrolase"/>
    <property type="match status" value="1"/>
</dbReference>
<keyword evidence="2" id="KW-1185">Reference proteome</keyword>
<dbReference type="PRINTS" id="PR00413">
    <property type="entry name" value="HADHALOGNASE"/>
</dbReference>
<dbReference type="SFLD" id="SFLDG01129">
    <property type="entry name" value="C1.5:_HAD__Beta-PGM__Phosphata"/>
    <property type="match status" value="1"/>
</dbReference>
<accession>A0A919IUH7</accession>
<dbReference type="InterPro" id="IPR006439">
    <property type="entry name" value="HAD-SF_hydro_IA"/>
</dbReference>
<dbReference type="Gene3D" id="1.10.150.240">
    <property type="entry name" value="Putative phosphatase, domain 2"/>
    <property type="match status" value="1"/>
</dbReference>
<dbReference type="InterPro" id="IPR036412">
    <property type="entry name" value="HAD-like_sf"/>
</dbReference>
<dbReference type="SUPFAM" id="SSF56784">
    <property type="entry name" value="HAD-like"/>
    <property type="match status" value="1"/>
</dbReference>
<sequence>MRKAIIFDLDGTILDTETPEFVSWQEVYAARGATLDQSLWAQAIGTTDSGFDPYAHLENLTGEPVDRPSVRATRRARFDELMAAAEPRDGIVPWLDEARDLGLRIGLASSSGLAWVTRFLEALELRDRFEVLATRDRVNHSKPAPDLYELALSELGAQPAEALAVEDSPNGVAAANAADVFCVAVPNPMTVGLALPGANVVLGSLADRRLRDFLDA</sequence>
<name>A0A919IUH7_9ACTN</name>
<proteinExistence type="predicted"/>
<organism evidence="1 2">
    <name type="scientific">Paractinoplanes ferrugineus</name>
    <dbReference type="NCBI Taxonomy" id="113564"/>
    <lineage>
        <taxon>Bacteria</taxon>
        <taxon>Bacillati</taxon>
        <taxon>Actinomycetota</taxon>
        <taxon>Actinomycetes</taxon>
        <taxon>Micromonosporales</taxon>
        <taxon>Micromonosporaceae</taxon>
        <taxon>Paractinoplanes</taxon>
    </lineage>
</organism>
<protein>
    <recommendedName>
        <fullName evidence="3">HAD family hydrolase</fullName>
    </recommendedName>
</protein>
<evidence type="ECO:0000313" key="1">
    <source>
        <dbReference type="EMBL" id="GIE09281.1"/>
    </source>
</evidence>
<dbReference type="Proteomes" id="UP000598174">
    <property type="component" value="Unassembled WGS sequence"/>
</dbReference>
<dbReference type="RefSeq" id="WP_203815886.1">
    <property type="nucleotide sequence ID" value="NZ_BAAABP010000021.1"/>
</dbReference>